<keyword evidence="2" id="KW-0132">Cell division</keyword>
<comment type="function">
    <text evidence="4">May play a role in the regulation of cytokinesis.</text>
</comment>
<proteinExistence type="inferred from homology"/>
<accession>A0A316VIB0</accession>
<name>A0A316VIB0_9BASI</name>
<evidence type="ECO:0000256" key="5">
    <source>
        <dbReference type="ARBA" id="ARBA00044801"/>
    </source>
</evidence>
<evidence type="ECO:0000313" key="9">
    <source>
        <dbReference type="Proteomes" id="UP000245771"/>
    </source>
</evidence>
<evidence type="ECO:0000256" key="2">
    <source>
        <dbReference type="ARBA" id="ARBA00022618"/>
    </source>
</evidence>
<protein>
    <recommendedName>
        <fullName evidence="5">Ataxin-10 homolog</fullName>
    </recommendedName>
</protein>
<dbReference type="Proteomes" id="UP000245771">
    <property type="component" value="Unassembled WGS sequence"/>
</dbReference>
<evidence type="ECO:0000256" key="3">
    <source>
        <dbReference type="ARBA" id="ARBA00023306"/>
    </source>
</evidence>
<feature type="region of interest" description="Disordered" evidence="6">
    <location>
        <begin position="262"/>
        <end position="296"/>
    </location>
</feature>
<feature type="compositionally biased region" description="Acidic residues" evidence="6">
    <location>
        <begin position="262"/>
        <end position="272"/>
    </location>
</feature>
<evidence type="ECO:0000256" key="6">
    <source>
        <dbReference type="SAM" id="MobiDB-lite"/>
    </source>
</evidence>
<dbReference type="GeneID" id="37018473"/>
<evidence type="ECO:0000313" key="8">
    <source>
        <dbReference type="EMBL" id="PWN37276.1"/>
    </source>
</evidence>
<feature type="compositionally biased region" description="Polar residues" evidence="6">
    <location>
        <begin position="489"/>
        <end position="506"/>
    </location>
</feature>
<organism evidence="8 9">
    <name type="scientific">Meira miltonrushii</name>
    <dbReference type="NCBI Taxonomy" id="1280837"/>
    <lineage>
        <taxon>Eukaryota</taxon>
        <taxon>Fungi</taxon>
        <taxon>Dikarya</taxon>
        <taxon>Basidiomycota</taxon>
        <taxon>Ustilaginomycotina</taxon>
        <taxon>Exobasidiomycetes</taxon>
        <taxon>Exobasidiales</taxon>
        <taxon>Brachybasidiaceae</taxon>
        <taxon>Meira</taxon>
    </lineage>
</organism>
<dbReference type="PANTHER" id="PTHR13255">
    <property type="entry name" value="ATAXIN-10"/>
    <property type="match status" value="1"/>
</dbReference>
<keyword evidence="9" id="KW-1185">Reference proteome</keyword>
<reference evidence="8 9" key="1">
    <citation type="journal article" date="2018" name="Mol. Biol. Evol.">
        <title>Broad Genomic Sampling Reveals a Smut Pathogenic Ancestry of the Fungal Clade Ustilaginomycotina.</title>
        <authorList>
            <person name="Kijpornyongpan T."/>
            <person name="Mondo S.J."/>
            <person name="Barry K."/>
            <person name="Sandor L."/>
            <person name="Lee J."/>
            <person name="Lipzen A."/>
            <person name="Pangilinan J."/>
            <person name="LaButti K."/>
            <person name="Hainaut M."/>
            <person name="Henrissat B."/>
            <person name="Grigoriev I.V."/>
            <person name="Spatafora J.W."/>
            <person name="Aime M.C."/>
        </authorList>
    </citation>
    <scope>NUCLEOTIDE SEQUENCE [LARGE SCALE GENOMIC DNA]</scope>
    <source>
        <strain evidence="8 9">MCA 3882</strain>
    </source>
</reference>
<dbReference type="OrthoDB" id="379794at2759"/>
<dbReference type="PANTHER" id="PTHR13255:SF0">
    <property type="entry name" value="ATAXIN-10"/>
    <property type="match status" value="1"/>
</dbReference>
<feature type="domain" description="Ataxin-10" evidence="7">
    <location>
        <begin position="515"/>
        <end position="600"/>
    </location>
</feature>
<comment type="similarity">
    <text evidence="1">Belongs to the ataxin-10 family.</text>
</comment>
<evidence type="ECO:0000256" key="1">
    <source>
        <dbReference type="ARBA" id="ARBA00008384"/>
    </source>
</evidence>
<dbReference type="AlphaFoldDB" id="A0A316VIB0"/>
<dbReference type="GO" id="GO:0051301">
    <property type="term" value="P:cell division"/>
    <property type="evidence" value="ECO:0007669"/>
    <property type="project" value="UniProtKB-KW"/>
</dbReference>
<dbReference type="RefSeq" id="XP_025357578.1">
    <property type="nucleotide sequence ID" value="XM_025496692.1"/>
</dbReference>
<feature type="region of interest" description="Disordered" evidence="6">
    <location>
        <begin position="473"/>
        <end position="510"/>
    </location>
</feature>
<dbReference type="InParanoid" id="A0A316VIB0"/>
<dbReference type="EMBL" id="KZ819602">
    <property type="protein sequence ID" value="PWN37276.1"/>
    <property type="molecule type" value="Genomic_DNA"/>
</dbReference>
<dbReference type="InterPro" id="IPR051374">
    <property type="entry name" value="Ataxin-10/CTR86_families"/>
</dbReference>
<evidence type="ECO:0000256" key="4">
    <source>
        <dbReference type="ARBA" id="ARBA00044746"/>
    </source>
</evidence>
<gene>
    <name evidence="8" type="ORF">FA14DRAFT_12525</name>
</gene>
<keyword evidence="3" id="KW-0131">Cell cycle</keyword>
<evidence type="ECO:0000259" key="7">
    <source>
        <dbReference type="Pfam" id="PF09759"/>
    </source>
</evidence>
<sequence length="605" mass="67002">MSARELAERFRSPSSYANHEDISIFTQWKQNETWLETQSKQLAGSKEARLAFIGDEDLPNESIITIGNVWTRTASHASSALASIDDGGNRIEEIVPGNDNQPQTSGLRTATLLARLIRNVVADNPKGQTMFFSLVDSALKALWSTTSFALEDIDEAKLLTRALVQMLSNIITDNQDLQEKMWQNHLSLGAESEKTDTKARAPSDLVCRLLDSKDQGTKMAAQILLINMILDSKKRCLDIARNHAGANIMRSLLHDIDTSLEMDEKEEEEEEGEQVKSDGDSGYGVSLQPSVQASQERQRRYEGLGISYTLFTGLFRAGLFDQAYANLQPEQFEGSRIDGSIVSSAQITLLKLQDAYLHSGVQDYDSEMASDLQSIASSFISLANWADQTMQTTLKKGKDAAVDGRLVEVHVALILQLQCLINLAMATETTKKPTFLRVCEGCVEQIRQDDFVIKLLHLMRTTAVFSPPVSPFVPTKASQSAPAPDGHVLSSTGKAHSQSDQDANTSKRPRLDKLKRDLVALLGVIAFKRGPKDEDSVKRVQDLVREEGGLLDVLNLTQLDEHNPYIRERAIFALRNLLQANQASQDLIAQLKPIDPAQQQESQPQ</sequence>
<dbReference type="InterPro" id="IPR019156">
    <property type="entry name" value="Ataxin-10_domain"/>
</dbReference>
<dbReference type="Pfam" id="PF09759">
    <property type="entry name" value="Atx10homo_assoc"/>
    <property type="match status" value="1"/>
</dbReference>
<dbReference type="GO" id="GO:0005829">
    <property type="term" value="C:cytosol"/>
    <property type="evidence" value="ECO:0007669"/>
    <property type="project" value="TreeGrafter"/>
</dbReference>